<comment type="caution">
    <text evidence="16">The sequence shown here is derived from an EMBL/GenBank/DDBJ whole genome shotgun (WGS) entry which is preliminary data.</text>
</comment>
<keyword evidence="8" id="KW-0238">DNA-binding</keyword>
<dbReference type="FunFam" id="3.30.160.60:FF:000888">
    <property type="entry name" value="zinc finger and BTB domain-containing protein 41"/>
    <property type="match status" value="1"/>
</dbReference>
<feature type="domain" description="C2H2-type" evidence="15">
    <location>
        <begin position="209"/>
        <end position="232"/>
    </location>
</feature>
<dbReference type="FunFam" id="3.30.160.60:FF:001227">
    <property type="entry name" value="Zinc finger and BTB domain containing 41"/>
    <property type="match status" value="1"/>
</dbReference>
<dbReference type="FunFam" id="3.30.160.60:FF:001133">
    <property type="entry name" value="Zinc finger and BTB domain containing 41"/>
    <property type="match status" value="1"/>
</dbReference>
<feature type="compositionally biased region" description="Acidic residues" evidence="13">
    <location>
        <begin position="297"/>
        <end position="323"/>
    </location>
</feature>
<evidence type="ECO:0000256" key="13">
    <source>
        <dbReference type="SAM" id="MobiDB-lite"/>
    </source>
</evidence>
<dbReference type="PANTHER" id="PTHR16515:SF49">
    <property type="entry name" value="GASTRULA ZINC FINGER PROTEIN XLCGF49.1-LIKE-RELATED"/>
    <property type="match status" value="1"/>
</dbReference>
<dbReference type="FunFam" id="3.30.160.60:FF:000841">
    <property type="entry name" value="zinc finger and BTB domain-containing protein 41"/>
    <property type="match status" value="1"/>
</dbReference>
<feature type="domain" description="C2H2-type" evidence="15">
    <location>
        <begin position="704"/>
        <end position="731"/>
    </location>
</feature>
<feature type="domain" description="C2H2-type" evidence="15">
    <location>
        <begin position="362"/>
        <end position="389"/>
    </location>
</feature>
<dbReference type="FunFam" id="3.30.160.60:FF:001282">
    <property type="entry name" value="Zinc finger and BTB domain-containing protein 41"/>
    <property type="match status" value="1"/>
</dbReference>
<dbReference type="Pfam" id="PF00096">
    <property type="entry name" value="zf-C2H2"/>
    <property type="match status" value="10"/>
</dbReference>
<keyword evidence="7" id="KW-0805">Transcription regulation</keyword>
<evidence type="ECO:0000256" key="1">
    <source>
        <dbReference type="ARBA" id="ARBA00003767"/>
    </source>
</evidence>
<feature type="compositionally biased region" description="Basic and acidic residues" evidence="13">
    <location>
        <begin position="280"/>
        <end position="296"/>
    </location>
</feature>
<dbReference type="PROSITE" id="PS50097">
    <property type="entry name" value="BTB"/>
    <property type="match status" value="1"/>
</dbReference>
<dbReference type="GO" id="GO:0010468">
    <property type="term" value="P:regulation of gene expression"/>
    <property type="evidence" value="ECO:0007669"/>
    <property type="project" value="TreeGrafter"/>
</dbReference>
<dbReference type="Proteomes" id="UP000526602">
    <property type="component" value="Unassembled WGS sequence"/>
</dbReference>
<dbReference type="PANTHER" id="PTHR16515">
    <property type="entry name" value="PR DOMAIN ZINC FINGER PROTEIN"/>
    <property type="match status" value="1"/>
</dbReference>
<dbReference type="InterPro" id="IPR011333">
    <property type="entry name" value="SKP1/BTB/POZ_sf"/>
</dbReference>
<feature type="non-terminal residue" evidence="16">
    <location>
        <position position="1"/>
    </location>
</feature>
<evidence type="ECO:0000256" key="6">
    <source>
        <dbReference type="ARBA" id="ARBA00022833"/>
    </source>
</evidence>
<dbReference type="FunFam" id="3.30.160.60:FF:001084">
    <property type="entry name" value="Zinc finger and BTB domain-containing 41"/>
    <property type="match status" value="1"/>
</dbReference>
<dbReference type="SMART" id="SM00355">
    <property type="entry name" value="ZnF_C2H2"/>
    <property type="match status" value="14"/>
</dbReference>
<evidence type="ECO:0000256" key="5">
    <source>
        <dbReference type="ARBA" id="ARBA00022771"/>
    </source>
</evidence>
<proteinExistence type="predicted"/>
<dbReference type="FunFam" id="3.30.160.60:FF:000624">
    <property type="entry name" value="zinc finger protein 697"/>
    <property type="match status" value="1"/>
</dbReference>
<evidence type="ECO:0000256" key="9">
    <source>
        <dbReference type="ARBA" id="ARBA00023163"/>
    </source>
</evidence>
<evidence type="ECO:0000256" key="11">
    <source>
        <dbReference type="ARBA" id="ARBA00070983"/>
    </source>
</evidence>
<dbReference type="GO" id="GO:0008270">
    <property type="term" value="F:zinc ion binding"/>
    <property type="evidence" value="ECO:0007669"/>
    <property type="project" value="UniProtKB-KW"/>
</dbReference>
<dbReference type="InterPro" id="IPR000210">
    <property type="entry name" value="BTB/POZ_dom"/>
</dbReference>
<feature type="domain" description="C2H2-type" evidence="15">
    <location>
        <begin position="499"/>
        <end position="527"/>
    </location>
</feature>
<feature type="domain" description="C2H2-type" evidence="15">
    <location>
        <begin position="555"/>
        <end position="582"/>
    </location>
</feature>
<keyword evidence="6" id="KW-0862">Zinc</keyword>
<dbReference type="FunFam" id="3.30.710.10:FF:000088">
    <property type="entry name" value="zinc finger and BTB domain-containing protein 41"/>
    <property type="match status" value="1"/>
</dbReference>
<feature type="domain" description="C2H2-type" evidence="15">
    <location>
        <begin position="471"/>
        <end position="498"/>
    </location>
</feature>
<feature type="domain" description="C2H2-type" evidence="15">
    <location>
        <begin position="611"/>
        <end position="638"/>
    </location>
</feature>
<dbReference type="InterPro" id="IPR036236">
    <property type="entry name" value="Znf_C2H2_sf"/>
</dbReference>
<feature type="domain" description="BTB" evidence="14">
    <location>
        <begin position="89"/>
        <end position="153"/>
    </location>
</feature>
<keyword evidence="17" id="KW-1185">Reference proteome</keyword>
<dbReference type="GO" id="GO:0005634">
    <property type="term" value="C:nucleus"/>
    <property type="evidence" value="ECO:0007669"/>
    <property type="project" value="UniProtKB-SubCell"/>
</dbReference>
<feature type="region of interest" description="Disordered" evidence="13">
    <location>
        <begin position="248"/>
        <end position="344"/>
    </location>
</feature>
<dbReference type="EMBL" id="VZTJ01005621">
    <property type="protein sequence ID" value="NXC09113.1"/>
    <property type="molecule type" value="Genomic_DNA"/>
</dbReference>
<dbReference type="AlphaFoldDB" id="A0A7K8GXL3"/>
<keyword evidence="5 12" id="KW-0863">Zinc-finger</keyword>
<dbReference type="SUPFAM" id="SSF54695">
    <property type="entry name" value="POZ domain"/>
    <property type="match status" value="1"/>
</dbReference>
<dbReference type="SUPFAM" id="SSF57667">
    <property type="entry name" value="beta-beta-alpha zinc fingers"/>
    <property type="match status" value="7"/>
</dbReference>
<dbReference type="Pfam" id="PF00651">
    <property type="entry name" value="BTB"/>
    <property type="match status" value="1"/>
</dbReference>
<dbReference type="Gene3D" id="3.30.710.10">
    <property type="entry name" value="Potassium Channel Kv1.1, Chain A"/>
    <property type="match status" value="1"/>
</dbReference>
<comment type="subcellular location">
    <subcellularLocation>
        <location evidence="2">Nucleus</location>
    </subcellularLocation>
</comment>
<feature type="domain" description="C2H2-type" evidence="15">
    <location>
        <begin position="390"/>
        <end position="417"/>
    </location>
</feature>
<dbReference type="CDD" id="cd18226">
    <property type="entry name" value="BTB_POZ_ZBTB41"/>
    <property type="match status" value="1"/>
</dbReference>
<dbReference type="FunFam" id="3.30.160.60:FF:001019">
    <property type="entry name" value="Zinc finger and BTB domain-containing protein 41"/>
    <property type="match status" value="1"/>
</dbReference>
<evidence type="ECO:0000259" key="14">
    <source>
        <dbReference type="PROSITE" id="PS50097"/>
    </source>
</evidence>
<keyword evidence="4" id="KW-0677">Repeat</keyword>
<dbReference type="PROSITE" id="PS50157">
    <property type="entry name" value="ZINC_FINGER_C2H2_2"/>
    <property type="match status" value="13"/>
</dbReference>
<feature type="non-terminal residue" evidence="16">
    <location>
        <position position="912"/>
    </location>
</feature>
<evidence type="ECO:0000313" key="17">
    <source>
        <dbReference type="Proteomes" id="UP000526602"/>
    </source>
</evidence>
<protein>
    <recommendedName>
        <fullName evidence="11">Zinc finger and BTB domain-containing protein 41</fullName>
    </recommendedName>
</protein>
<dbReference type="Gene3D" id="3.30.160.60">
    <property type="entry name" value="Classic Zinc Finger"/>
    <property type="match status" value="11"/>
</dbReference>
<evidence type="ECO:0000256" key="4">
    <source>
        <dbReference type="ARBA" id="ARBA00022737"/>
    </source>
</evidence>
<organism evidence="16 17">
    <name type="scientific">Orthonyx spaldingii</name>
    <name type="common">Chowchilla</name>
    <dbReference type="NCBI Taxonomy" id="38397"/>
    <lineage>
        <taxon>Eukaryota</taxon>
        <taxon>Metazoa</taxon>
        <taxon>Chordata</taxon>
        <taxon>Craniata</taxon>
        <taxon>Vertebrata</taxon>
        <taxon>Euteleostomi</taxon>
        <taxon>Archelosauria</taxon>
        <taxon>Archosauria</taxon>
        <taxon>Dinosauria</taxon>
        <taxon>Saurischia</taxon>
        <taxon>Theropoda</taxon>
        <taxon>Coelurosauria</taxon>
        <taxon>Aves</taxon>
        <taxon>Neognathae</taxon>
        <taxon>Neoaves</taxon>
        <taxon>Telluraves</taxon>
        <taxon>Australaves</taxon>
        <taxon>Passeriformes</taxon>
        <taxon>Corvoidea</taxon>
        <taxon>Orthonychidae</taxon>
        <taxon>Orthonyx</taxon>
    </lineage>
</organism>
<dbReference type="PROSITE" id="PS00028">
    <property type="entry name" value="ZINC_FINGER_C2H2_1"/>
    <property type="match status" value="13"/>
</dbReference>
<dbReference type="InterPro" id="IPR050331">
    <property type="entry name" value="Zinc_finger"/>
</dbReference>
<evidence type="ECO:0000256" key="8">
    <source>
        <dbReference type="ARBA" id="ARBA00023125"/>
    </source>
</evidence>
<accession>A0A7K8GXL3</accession>
<evidence type="ECO:0000313" key="16">
    <source>
        <dbReference type="EMBL" id="NXC09113.1"/>
    </source>
</evidence>
<feature type="domain" description="C2H2-type" evidence="15">
    <location>
        <begin position="639"/>
        <end position="667"/>
    </location>
</feature>
<keyword evidence="3" id="KW-0479">Metal-binding</keyword>
<name>A0A7K8GXL3_ORTSP</name>
<reference evidence="16 17" key="1">
    <citation type="submission" date="2019-09" db="EMBL/GenBank/DDBJ databases">
        <title>Bird 10,000 Genomes (B10K) Project - Family phase.</title>
        <authorList>
            <person name="Zhang G."/>
        </authorList>
    </citation>
    <scope>NUCLEOTIDE SEQUENCE [LARGE SCALE GENOMIC DNA]</scope>
    <source>
        <strain evidence="16">B10K-DU-029-32</strain>
        <tissue evidence="16">Liver or heart</tissue>
    </source>
</reference>
<evidence type="ECO:0000256" key="3">
    <source>
        <dbReference type="ARBA" id="ARBA00022723"/>
    </source>
</evidence>
<keyword evidence="9" id="KW-0804">Transcription</keyword>
<feature type="domain" description="C2H2-type" evidence="15">
    <location>
        <begin position="583"/>
        <end position="610"/>
    </location>
</feature>
<gene>
    <name evidence="16" type="primary">Zbtb41</name>
    <name evidence="16" type="ORF">ORTSPA_R06974</name>
</gene>
<evidence type="ECO:0000256" key="10">
    <source>
        <dbReference type="ARBA" id="ARBA00023242"/>
    </source>
</evidence>
<dbReference type="InterPro" id="IPR013087">
    <property type="entry name" value="Znf_C2H2_type"/>
</dbReference>
<evidence type="ECO:0000256" key="7">
    <source>
        <dbReference type="ARBA" id="ARBA00023015"/>
    </source>
</evidence>
<feature type="domain" description="C2H2-type" evidence="15">
    <location>
        <begin position="732"/>
        <end position="760"/>
    </location>
</feature>
<sequence>MKKRRRLAASVNEKVRLGHEKDTSEQILVVDYAQEIVSKSAEIAPADQLESSQELSPSPEQRKLLSSLQYNKNLLKYLNDDRQKHPSFCDLLIIVEGKEFSAHKVVVAVGSSYFHACLSKNPSTDVVTLDHVTHSVFQHLLEFLYTSEFFVYKNEIPLVLEAAKFLDIIDAVKLLNNESVSSVQTDVVTDAPTPVETLSELTGKLLNSHQCTFCGRSFCYKKSLENHLAKAHRPLSLERKHGLKMVEKASFTTRRSTRSRKCPPKFDISDDESGDASDSNLEKVSSDKETSERSEFEDSESECNVDEDGQEEEMSGEDSESDEQSEKEQNDVEEGSEAVDSMGNIPEGLAPVIIQSSSKKLLQCPKCDKKFDRIGKYESHTRVHTGEKPFECDICHQRYSTKSNLTVHRKKHSSDTDFHKKEHKCPYCNKLHASKKTLAKHVKRQLLSFPRFHPENVQEFLSIKKTKSEGWKCDICKKSFTRRPHLEEHMILHSQDKPFKCTYCEEHFKSRFARLKHQEKFHLGPFPCDICGRQFNDTGNLKRHIECTHGGKRKWTCFICGKSVRERTTLKEHLRIHSGEKPHLCSICGQSFRHGSSYRLHLRVHHDDKRYECEECGKTFIRHDHLTKHKKIHSGEKAHQCEECGKCFGRRDHLTVHYKSVHLGEKVWQKYKATFHQCEVCKKVFKGKSSLEMHFRTHSGEKPYKCQICNQSFRIKKTLTKHMVIHSDARPFNCQHCNATFKRKDKLKYHIDHVHGSKAAEEALASSPEEKLVSLPVQYTSDDKVYQTEAKQYVEQSKAYQAEAKTLLQNVSPEVCVPVTLVPVPMPEPQAELVQHSAQSHGILPPPPEQPDYQRATELSFLEKYTLTPQPANIVHPVRPEQMLDPRDQSYLGTLLGLDTPATVQNISNNEH</sequence>
<dbReference type="SMART" id="SM00225">
    <property type="entry name" value="BTB"/>
    <property type="match status" value="1"/>
</dbReference>
<dbReference type="GO" id="GO:0003677">
    <property type="term" value="F:DNA binding"/>
    <property type="evidence" value="ECO:0007669"/>
    <property type="project" value="UniProtKB-KW"/>
</dbReference>
<dbReference type="FunFam" id="3.30.160.60:FF:000337">
    <property type="entry name" value="Zinc finger and BTB domain containing 41"/>
    <property type="match status" value="2"/>
</dbReference>
<feature type="domain" description="C2H2-type" evidence="15">
    <location>
        <begin position="676"/>
        <end position="703"/>
    </location>
</feature>
<evidence type="ECO:0000259" key="15">
    <source>
        <dbReference type="PROSITE" id="PS50157"/>
    </source>
</evidence>
<evidence type="ECO:0000256" key="2">
    <source>
        <dbReference type="ARBA" id="ARBA00004123"/>
    </source>
</evidence>
<evidence type="ECO:0000256" key="12">
    <source>
        <dbReference type="PROSITE-ProRule" id="PRU00042"/>
    </source>
</evidence>
<feature type="domain" description="C2H2-type" evidence="15">
    <location>
        <begin position="526"/>
        <end position="554"/>
    </location>
</feature>
<keyword evidence="10" id="KW-0539">Nucleus</keyword>
<comment type="function">
    <text evidence="1">May be involved in transcriptional regulation.</text>
</comment>